<keyword evidence="2" id="KW-1185">Reference proteome</keyword>
<accession>A0A7X5TJA8</accession>
<dbReference type="RefSeq" id="WP_166310913.1">
    <property type="nucleotide sequence ID" value="NZ_CAWPIB010000083.1"/>
</dbReference>
<sequence>MANFIVRIELHDADSDDYDSLHKKMEAKGFSKTITSDEGITYKLPDAEYEYESNETASDVLQKAYSIAESVRKKPSVLVTESEVIHWKGLKRA</sequence>
<dbReference type="InterPro" id="IPR022597">
    <property type="entry name" value="GhoS"/>
</dbReference>
<dbReference type="GO" id="GO:0004521">
    <property type="term" value="F:RNA endonuclease activity"/>
    <property type="evidence" value="ECO:0007669"/>
    <property type="project" value="InterPro"/>
</dbReference>
<dbReference type="Pfam" id="PF11080">
    <property type="entry name" value="GhoS"/>
    <property type="match status" value="1"/>
</dbReference>
<proteinExistence type="predicted"/>
<dbReference type="AlphaFoldDB" id="A0A7X5TJA8"/>
<organism evidence="1 2">
    <name type="scientific">Photorhabdus cinerea</name>
    <dbReference type="NCBI Taxonomy" id="471575"/>
    <lineage>
        <taxon>Bacteria</taxon>
        <taxon>Pseudomonadati</taxon>
        <taxon>Pseudomonadota</taxon>
        <taxon>Gammaproteobacteria</taxon>
        <taxon>Enterobacterales</taxon>
        <taxon>Morganellaceae</taxon>
        <taxon>Photorhabdus</taxon>
    </lineage>
</organism>
<gene>
    <name evidence="1" type="ORF">C5469_22725</name>
</gene>
<evidence type="ECO:0000313" key="2">
    <source>
        <dbReference type="Proteomes" id="UP000591844"/>
    </source>
</evidence>
<evidence type="ECO:0000313" key="1">
    <source>
        <dbReference type="EMBL" id="NHB94775.1"/>
    </source>
</evidence>
<protein>
    <submittedName>
        <fullName evidence="1">DUF2622 domain-containing protein</fullName>
    </submittedName>
</protein>
<dbReference type="Gene3D" id="3.30.70.2360">
    <property type="match status" value="1"/>
</dbReference>
<reference evidence="1 2" key="1">
    <citation type="submission" date="2018-02" db="EMBL/GenBank/DDBJ databases">
        <authorList>
            <person name="Machado R.A."/>
        </authorList>
    </citation>
    <scope>NUCLEOTIDE SEQUENCE [LARGE SCALE GENOMIC DNA]</scope>
    <source>
        <strain evidence="1 2">DSM 19724</strain>
    </source>
</reference>
<dbReference type="InterPro" id="IPR038241">
    <property type="entry name" value="GhoS_sf"/>
</dbReference>
<dbReference type="EMBL" id="PUJW01000083">
    <property type="protein sequence ID" value="NHB94775.1"/>
    <property type="molecule type" value="Genomic_DNA"/>
</dbReference>
<comment type="caution">
    <text evidence="1">The sequence shown here is derived from an EMBL/GenBank/DDBJ whole genome shotgun (WGS) entry which is preliminary data.</text>
</comment>
<dbReference type="Proteomes" id="UP000591844">
    <property type="component" value="Unassembled WGS sequence"/>
</dbReference>
<name>A0A7X5TJA8_9GAMM</name>